<evidence type="ECO:0000256" key="4">
    <source>
        <dbReference type="SAM" id="Coils"/>
    </source>
</evidence>
<dbReference type="AlphaFoldDB" id="A0A9Q1LYD5"/>
<dbReference type="Gene3D" id="1.20.5.1500">
    <property type="match status" value="1"/>
</dbReference>
<feature type="domain" description="Glabrous enhancer-binding protein-like DBD" evidence="6">
    <location>
        <begin position="1"/>
        <end position="70"/>
    </location>
</feature>
<sequence length="703" mass="80934">MIKFKKEKGRDVAKNMVKFHPFMLKSLVLQATRVQLREKIRRLRIKYENSGNGSRTLHEGKLFQLCEKIWTVHPKQVTEQPNSSRTGQLNHNIPEIRHNILEIGRPIQHNMIPVTALNVETLEALDERIREDIELVLNSKACLRGTKWDADLRKFDLCGQSFGLSLKLVTLVREKANSPELRDSPELLEQEVIRAYLEAKIEHTQLLSNAYNSFIKAPPKKFVASSSKNGVAAKKKDESDGDSSSEKDRRSEEENMAEEVNIILNIMVQLLGVKEEVALLQFELLWKSLDFRNDYMLLVLKALKKEYVYEQEECELLKRISDVETTHMQLIRDAYTNLIKIGTDKGNKKQKMAEKAEEEEENNNFDGKQLVLCIKKFQEIQDKLEKINEKARDEVLRIAKNAVRYYEIFKFLSSIEVEKSKDVKSSYTITFYFNPNPHFKNTLLSKTYTFLEDGQPTKVTASTIRWSKGNGSVSRHAEDSFFRWFSSEVNQKDDEIAAIIKEELWQNPLTFFKEADEEKDEADDEVVKDNEHDGDEKAEEADEEKDEADDEVVKDNEHDGNEKADEADEEKDEADDEVVVDNEHDGDEKSDEEKDEADDEVVKDNEHDDNEKADEEKDKAGDEVVKDNEHDGDEKADEEKDEADDEVVKDDEHDGDEKADEADEEDCEAAEDGGDEVVNDTEDDEEEADEDDLEGKDYDLGGW</sequence>
<feature type="compositionally biased region" description="Acidic residues" evidence="5">
    <location>
        <begin position="515"/>
        <end position="524"/>
    </location>
</feature>
<evidence type="ECO:0000256" key="1">
    <source>
        <dbReference type="ARBA" id="ARBA00009947"/>
    </source>
</evidence>
<comment type="similarity">
    <text evidence="2">Belongs to the GeBP family.</text>
</comment>
<protein>
    <recommendedName>
        <fullName evidence="6">Glabrous enhancer-binding protein-like DBD domain-containing protein</fullName>
    </recommendedName>
</protein>
<dbReference type="InterPro" id="IPR053932">
    <property type="entry name" value="GeBP-like_DBD"/>
</dbReference>
<feature type="region of interest" description="Disordered" evidence="5">
    <location>
        <begin position="226"/>
        <end position="254"/>
    </location>
</feature>
<feature type="compositionally biased region" description="Basic and acidic residues" evidence="5">
    <location>
        <begin position="551"/>
        <end position="564"/>
    </location>
</feature>
<comment type="caution">
    <text evidence="7">The sequence shown here is derived from an EMBL/GenBank/DDBJ whole genome shotgun (WGS) entry which is preliminary data.</text>
</comment>
<feature type="compositionally biased region" description="Basic and acidic residues" evidence="5">
    <location>
        <begin position="234"/>
        <end position="253"/>
    </location>
</feature>
<evidence type="ECO:0000256" key="3">
    <source>
        <dbReference type="ARBA" id="ARBA00023186"/>
    </source>
</evidence>
<feature type="compositionally biased region" description="Acidic residues" evidence="5">
    <location>
        <begin position="657"/>
        <end position="694"/>
    </location>
</feature>
<proteinExistence type="inferred from homology"/>
<evidence type="ECO:0000256" key="5">
    <source>
        <dbReference type="SAM" id="MobiDB-lite"/>
    </source>
</evidence>
<feature type="compositionally biased region" description="Acidic residues" evidence="5">
    <location>
        <begin position="536"/>
        <end position="550"/>
    </location>
</feature>
<dbReference type="SUPFAM" id="SSF143113">
    <property type="entry name" value="NAP-like"/>
    <property type="match status" value="1"/>
</dbReference>
<keyword evidence="3" id="KW-0143">Chaperone</keyword>
<feature type="compositionally biased region" description="Basic and acidic residues" evidence="5">
    <location>
        <begin position="525"/>
        <end position="535"/>
    </location>
</feature>
<comment type="similarity">
    <text evidence="1">Belongs to the nucleosome assembly protein (NAP) family.</text>
</comment>
<evidence type="ECO:0000313" key="7">
    <source>
        <dbReference type="EMBL" id="KAJ8546594.1"/>
    </source>
</evidence>
<keyword evidence="8" id="KW-1185">Reference proteome</keyword>
<dbReference type="PANTHER" id="PTHR11875">
    <property type="entry name" value="TESTIS-SPECIFIC Y-ENCODED PROTEIN"/>
    <property type="match status" value="1"/>
</dbReference>
<dbReference type="GO" id="GO:0000724">
    <property type="term" value="P:double-strand break repair via homologous recombination"/>
    <property type="evidence" value="ECO:0007669"/>
    <property type="project" value="UniProtKB-ARBA"/>
</dbReference>
<dbReference type="InterPro" id="IPR037231">
    <property type="entry name" value="NAP-like_sf"/>
</dbReference>
<evidence type="ECO:0000256" key="2">
    <source>
        <dbReference type="ARBA" id="ARBA00010820"/>
    </source>
</evidence>
<evidence type="ECO:0000259" key="6">
    <source>
        <dbReference type="Pfam" id="PF04504"/>
    </source>
</evidence>
<dbReference type="Proteomes" id="UP001152561">
    <property type="component" value="Unassembled WGS sequence"/>
</dbReference>
<feature type="coiled-coil region" evidence="4">
    <location>
        <begin position="348"/>
        <end position="394"/>
    </location>
</feature>
<name>A0A9Q1LYD5_9SOLA</name>
<dbReference type="GO" id="GO:0005634">
    <property type="term" value="C:nucleus"/>
    <property type="evidence" value="ECO:0007669"/>
    <property type="project" value="InterPro"/>
</dbReference>
<dbReference type="OrthoDB" id="1281637at2759"/>
<evidence type="ECO:0000313" key="8">
    <source>
        <dbReference type="Proteomes" id="UP001152561"/>
    </source>
</evidence>
<feature type="compositionally biased region" description="Basic and acidic residues" evidence="5">
    <location>
        <begin position="600"/>
        <end position="633"/>
    </location>
</feature>
<feature type="compositionally biased region" description="Acidic residues" evidence="5">
    <location>
        <begin position="565"/>
        <end position="580"/>
    </location>
</feature>
<feature type="compositionally biased region" description="Acidic residues" evidence="5">
    <location>
        <begin position="634"/>
        <end position="649"/>
    </location>
</feature>
<dbReference type="GO" id="GO:0042393">
    <property type="term" value="F:histone binding"/>
    <property type="evidence" value="ECO:0007669"/>
    <property type="project" value="UniProtKB-ARBA"/>
</dbReference>
<gene>
    <name evidence="7" type="ORF">K7X08_034104</name>
</gene>
<accession>A0A9Q1LYD5</accession>
<dbReference type="EMBL" id="JAJAGQ010000013">
    <property type="protein sequence ID" value="KAJ8546594.1"/>
    <property type="molecule type" value="Genomic_DNA"/>
</dbReference>
<organism evidence="7 8">
    <name type="scientific">Anisodus acutangulus</name>
    <dbReference type="NCBI Taxonomy" id="402998"/>
    <lineage>
        <taxon>Eukaryota</taxon>
        <taxon>Viridiplantae</taxon>
        <taxon>Streptophyta</taxon>
        <taxon>Embryophyta</taxon>
        <taxon>Tracheophyta</taxon>
        <taxon>Spermatophyta</taxon>
        <taxon>Magnoliopsida</taxon>
        <taxon>eudicotyledons</taxon>
        <taxon>Gunneridae</taxon>
        <taxon>Pentapetalae</taxon>
        <taxon>asterids</taxon>
        <taxon>lamiids</taxon>
        <taxon>Solanales</taxon>
        <taxon>Solanaceae</taxon>
        <taxon>Solanoideae</taxon>
        <taxon>Hyoscyameae</taxon>
        <taxon>Anisodus</taxon>
    </lineage>
</organism>
<dbReference type="InterPro" id="IPR002164">
    <property type="entry name" value="NAP_family"/>
</dbReference>
<feature type="compositionally biased region" description="Acidic residues" evidence="5">
    <location>
        <begin position="588"/>
        <end position="599"/>
    </location>
</feature>
<reference evidence="8" key="1">
    <citation type="journal article" date="2023" name="Proc. Natl. Acad. Sci. U.S.A.">
        <title>Genomic and structural basis for evolution of tropane alkaloid biosynthesis.</title>
        <authorList>
            <person name="Wanga Y.-J."/>
            <person name="Taina T."/>
            <person name="Yua J.-Y."/>
            <person name="Lia J."/>
            <person name="Xua B."/>
            <person name="Chenc J."/>
            <person name="D'Auriad J.C."/>
            <person name="Huanga J.-P."/>
            <person name="Huanga S.-X."/>
        </authorList>
    </citation>
    <scope>NUCLEOTIDE SEQUENCE [LARGE SCALE GENOMIC DNA]</scope>
    <source>
        <strain evidence="8">cv. KIB-2019</strain>
    </source>
</reference>
<dbReference type="Gene3D" id="3.30.1120.90">
    <property type="entry name" value="Nucleosome assembly protein"/>
    <property type="match status" value="1"/>
</dbReference>
<dbReference type="Pfam" id="PF04504">
    <property type="entry name" value="GeBP-like_DBD"/>
    <property type="match status" value="1"/>
</dbReference>
<dbReference type="GO" id="GO:0006334">
    <property type="term" value="P:nucleosome assembly"/>
    <property type="evidence" value="ECO:0007669"/>
    <property type="project" value="InterPro"/>
</dbReference>
<feature type="region of interest" description="Disordered" evidence="5">
    <location>
        <begin position="515"/>
        <end position="703"/>
    </location>
</feature>
<keyword evidence="4" id="KW-0175">Coiled coil</keyword>